<feature type="compositionally biased region" description="Basic and acidic residues" evidence="1">
    <location>
        <begin position="41"/>
        <end position="50"/>
    </location>
</feature>
<dbReference type="VEuPathDB" id="PlasmoDB:PVPAM_080038400"/>
<dbReference type="Proteomes" id="UP000220605">
    <property type="component" value="Chromosome 8"/>
</dbReference>
<proteinExistence type="predicted"/>
<feature type="compositionally biased region" description="Low complexity" evidence="1">
    <location>
        <begin position="331"/>
        <end position="342"/>
    </location>
</feature>
<evidence type="ECO:0000313" key="3">
    <source>
        <dbReference type="EMBL" id="VUZ95405.1"/>
    </source>
</evidence>
<feature type="transmembrane region" description="Helical" evidence="2">
    <location>
        <begin position="393"/>
        <end position="411"/>
    </location>
</feature>
<gene>
    <name evidence="3" type="ORF">PVP01_0826000</name>
</gene>
<organism evidence="3 4">
    <name type="scientific">Plasmodium vivax</name>
    <name type="common">malaria parasite P. vivax</name>
    <dbReference type="NCBI Taxonomy" id="5855"/>
    <lineage>
        <taxon>Eukaryota</taxon>
        <taxon>Sar</taxon>
        <taxon>Alveolata</taxon>
        <taxon>Apicomplexa</taxon>
        <taxon>Aconoidasida</taxon>
        <taxon>Haemosporida</taxon>
        <taxon>Plasmodiidae</taxon>
        <taxon>Plasmodium</taxon>
        <taxon>Plasmodium (Plasmodium)</taxon>
    </lineage>
</organism>
<name>A0A564ZTR6_PLAVI</name>
<evidence type="ECO:0000256" key="1">
    <source>
        <dbReference type="SAM" id="MobiDB-lite"/>
    </source>
</evidence>
<feature type="region of interest" description="Disordered" evidence="1">
    <location>
        <begin position="331"/>
        <end position="358"/>
    </location>
</feature>
<dbReference type="EMBL" id="LT635619">
    <property type="protein sequence ID" value="VUZ95405.1"/>
    <property type="molecule type" value="Genomic_DNA"/>
</dbReference>
<protein>
    <submittedName>
        <fullName evidence="3">Uncharacterized protein</fullName>
    </submittedName>
</protein>
<dbReference type="VEuPathDB" id="PlasmoDB:PVX_119805"/>
<evidence type="ECO:0000256" key="2">
    <source>
        <dbReference type="SAM" id="Phobius"/>
    </source>
</evidence>
<accession>A0A564ZTR6</accession>
<feature type="compositionally biased region" description="Basic and acidic residues" evidence="1">
    <location>
        <begin position="190"/>
        <end position="199"/>
    </location>
</feature>
<reference evidence="4" key="1">
    <citation type="submission" date="2016-07" db="EMBL/GenBank/DDBJ databases">
        <authorList>
            <consortium name="Pathogen Informatics"/>
        </authorList>
    </citation>
    <scope>NUCLEOTIDE SEQUENCE [LARGE SCALE GENOMIC DNA]</scope>
</reference>
<feature type="region of interest" description="Disordered" evidence="1">
    <location>
        <begin position="41"/>
        <end position="63"/>
    </location>
</feature>
<dbReference type="OrthoDB" id="372430at2759"/>
<dbReference type="VEuPathDB" id="PlasmoDB:PVW1_080031700"/>
<keyword evidence="2" id="KW-1133">Transmembrane helix</keyword>
<evidence type="ECO:0000313" key="4">
    <source>
        <dbReference type="Proteomes" id="UP000220605"/>
    </source>
</evidence>
<feature type="region of interest" description="Disordered" evidence="1">
    <location>
        <begin position="173"/>
        <end position="199"/>
    </location>
</feature>
<sequence>MLESLCIDLINELFVTKHKFLLAMKLNSMLNAKCRSYKKDQVERDGHEGESPSPAGSSPMLHTQGKYNYANFFDLKRKEMREKKKKKKNFKRLRKCVGDLKGPPGVDCLEGETDQPPTCEAACLMSTSQGDAPHECAPPLPTLRSMQTSLGRKTLLFRLKERCILKRRKNSPCAEDGVKRNAPMTSPPLEKSRSEQRADHQVRMLTDELSDYICKDFYPFLPLYNFEEEPLPPNRNRLIHPLISKEQIKSLSKNKKKMGGTLRGGYSRGAILSSKKLNAHYVKFLAKFRLLIKRVRQRNVGGDPTGGDPTQGDDPKYTILKTLLYLKGGSVSSTTSRASSGGEVARGTKQRKDHHRDLLHLDGRSEGDLYEVYRAISAIRFLRESLHILRMDVVYVFVFFTSYVNGLLARLQRGGSGKAVRR</sequence>
<keyword evidence="2" id="KW-0812">Transmembrane</keyword>
<dbReference type="VEuPathDB" id="PlasmoDB:PVP01_0826000"/>
<keyword evidence="2" id="KW-0472">Membrane</keyword>
<dbReference type="AlphaFoldDB" id="A0A564ZTR6"/>